<dbReference type="Gene3D" id="3.40.50.300">
    <property type="entry name" value="P-loop containing nucleotide triphosphate hydrolases"/>
    <property type="match status" value="1"/>
</dbReference>
<evidence type="ECO:0000259" key="1">
    <source>
        <dbReference type="Pfam" id="PF00308"/>
    </source>
</evidence>
<dbReference type="PANTHER" id="PTHR30050">
    <property type="entry name" value="CHROMOSOMAL REPLICATION INITIATOR PROTEIN DNAA"/>
    <property type="match status" value="1"/>
</dbReference>
<dbReference type="InterPro" id="IPR013317">
    <property type="entry name" value="DnaA_dom"/>
</dbReference>
<dbReference type="EMBL" id="CP041200">
    <property type="protein sequence ID" value="QDI64874.1"/>
    <property type="molecule type" value="Genomic_DNA"/>
</dbReference>
<dbReference type="RefSeq" id="WP_004026532.1">
    <property type="nucleotide sequence ID" value="NZ_CAMXZD010000015.1"/>
</dbReference>
<gene>
    <name evidence="3" type="ORF">FJM05_01530</name>
    <name evidence="2" type="ORF">LH652_01545</name>
</gene>
<dbReference type="Pfam" id="PF00308">
    <property type="entry name" value="Bac_DnaA"/>
    <property type="match status" value="1"/>
</dbReference>
<evidence type="ECO:0000313" key="5">
    <source>
        <dbReference type="Proteomes" id="UP001201240"/>
    </source>
</evidence>
<sequence>MNNNEIEDELDLENFNYQKALEVPNLKAINLTEDEFNLHFWDIVGVYRSYLNNLKEPNDSGYIYELNRNEYNHLCLVVIKKESKVDKVKKNYILNTIKNMDYDISLTDDSQIFSKKSEILDNDLLVERNKLINFFLEEARKNKKQSANKEDNITTNDQQLKSAFIYGDFGVGKSIITQAYTNTISLKYNLKIAYITLNELFKNVIQFFNYKDISDSVVNELINELSNIDVLVIDDFSSGNLNYWSISTILMPIIENRLKSMKQTIFISNFSIEQLNNSTKNIANIEEQKAKLRLFNRIECLTYGNVFKIKGPSIFKVTNNL</sequence>
<proteinExistence type="predicted"/>
<keyword evidence="3" id="KW-0547">Nucleotide-binding</keyword>
<dbReference type="Proteomes" id="UP000318231">
    <property type="component" value="Chromosome"/>
</dbReference>
<dbReference type="GO" id="GO:0005524">
    <property type="term" value="F:ATP binding"/>
    <property type="evidence" value="ECO:0007669"/>
    <property type="project" value="UniProtKB-KW"/>
</dbReference>
<dbReference type="Proteomes" id="UP001201240">
    <property type="component" value="Unassembled WGS sequence"/>
</dbReference>
<keyword evidence="3" id="KW-0067">ATP-binding</keyword>
<protein>
    <submittedName>
        <fullName evidence="3">ATP-binding protein</fullName>
    </submittedName>
</protein>
<dbReference type="SUPFAM" id="SSF52540">
    <property type="entry name" value="P-loop containing nucleoside triphosphate hydrolases"/>
    <property type="match status" value="1"/>
</dbReference>
<dbReference type="InterPro" id="IPR027417">
    <property type="entry name" value="P-loop_NTPase"/>
</dbReference>
<evidence type="ECO:0000313" key="4">
    <source>
        <dbReference type="Proteomes" id="UP000318231"/>
    </source>
</evidence>
<name>A0AAP9D7F2_UREUR</name>
<reference evidence="2 5" key="2">
    <citation type="submission" date="2021-10" db="EMBL/GenBank/DDBJ databases">
        <title>Sequencing the mobilome of antimicrobial resistant bacterial isolates spanning a range of GC content: The potential of a sustainable low cost, low infrastructure approach for surveillance with Oxford Nanopore sequencing.</title>
        <authorList>
            <person name="Sands K."/>
        </authorList>
    </citation>
    <scope>NUCLEOTIDE SEQUENCE [LARGE SCALE GENOMIC DNA]</scope>
    <source>
        <strain evidence="2 5">MIN-202</strain>
    </source>
</reference>
<evidence type="ECO:0000313" key="2">
    <source>
        <dbReference type="EMBL" id="MCF1348974.1"/>
    </source>
</evidence>
<evidence type="ECO:0000313" key="3">
    <source>
        <dbReference type="EMBL" id="QDI64874.1"/>
    </source>
</evidence>
<accession>A0AAP9D7F2</accession>
<organism evidence="3 4">
    <name type="scientific">Ureaplasma urealyticum</name>
    <name type="common">Ureaplasma urealyticum biotype 2</name>
    <dbReference type="NCBI Taxonomy" id="2130"/>
    <lineage>
        <taxon>Bacteria</taxon>
        <taxon>Bacillati</taxon>
        <taxon>Mycoplasmatota</taxon>
        <taxon>Mycoplasmoidales</taxon>
        <taxon>Mycoplasmoidaceae</taxon>
        <taxon>Ureaplasma</taxon>
    </lineage>
</organism>
<dbReference type="PANTHER" id="PTHR30050:SF4">
    <property type="entry name" value="ATP-BINDING PROTEIN RV3427C IN INSERTION SEQUENCE-RELATED"/>
    <property type="match status" value="1"/>
</dbReference>
<reference evidence="3 4" key="1">
    <citation type="submission" date="2019-07" db="EMBL/GenBank/DDBJ databases">
        <title>Comparative genomics of three clinical Ureaplasma species: analysis of their core genomes and virulence factors.</title>
        <authorList>
            <person name="Yang T."/>
            <person name="Zhang Y."/>
            <person name="Li X."/>
            <person name="Kong Y."/>
            <person name="Yu H."/>
            <person name="Ruan Z."/>
            <person name="Xie X."/>
            <person name="Zhang J."/>
        </authorList>
    </citation>
    <scope>NUCLEOTIDE SEQUENCE [LARGE SCALE GENOMIC DNA]</scope>
    <source>
        <strain evidence="3 4">132</strain>
    </source>
</reference>
<dbReference type="AlphaFoldDB" id="A0AAP9D7F2"/>
<dbReference type="GO" id="GO:0006260">
    <property type="term" value="P:DNA replication"/>
    <property type="evidence" value="ECO:0007669"/>
    <property type="project" value="TreeGrafter"/>
</dbReference>
<dbReference type="EMBL" id="JAJBIS010000001">
    <property type="protein sequence ID" value="MCF1348974.1"/>
    <property type="molecule type" value="Genomic_DNA"/>
</dbReference>
<feature type="domain" description="Chromosomal replication initiator protein DnaA ATPAse" evidence="1">
    <location>
        <begin position="154"/>
        <end position="279"/>
    </location>
</feature>